<sequence>MLHFQDVREELELSGHNLTSVLNNPRETFMDSLYEAAFEAEPPLPDLEVVRANVPHGIREITPQDVEPYLRKTAALTKAYERNHLVALGQQDAPPGARGGGGANGPSARRASASDVVVPGVEEAPRYGLGLRRFRNGGSTGNADGGKEAATAAAAAAAASAANGGGANGGKAGSERDLGGRGSVSQCFEQVPSMFFDKEFTLQDPAVFESAVMAAGAEQPERLAHFLDLVEVCLLKQISHRSDAFFEGLKTSQDLQTHVTGACTTLYQLRESMRCMEKDVLAGPMRVPQLQRRRGNLSSLEATLELVARVQQSQAAIEGLLAAEDYLGALDILQSAKSTVKNELGKLHSLRNVGRQLKEYEELVSGLLSNRFVALAVTIPVDVVGSAAAGGAATGGNGNGRGDPADGLSSWETAAATDREGGDAATNGRGGEAGGAISAGGDEMRRDLELVVQGLLRLGEMERVLGVVQDRVSEDLKLIIRTVVGDFLATTDDAGELMDTFHLFGDESAATGAGTGPGTAAGAGSGNAGGGGEDGEQGTAAAAGGQSVAKLKTLDGEAFCSCLEMCFEHMHEGGGRGGEEGGGDVGDQLSSVVTSEEGSVIVERSRSCLRRDGRSLPSSASLLEKSFPPEEALSELMERSVSQLLSVRREHNCTKLDVDELKHLWDITVAFIQSVERLSGCNGYKLRSTLLSQAKAFVEARHEANKQTLVKRLDAEKWTQADVTPERQAVLDRLSSGQVFRPSVSAANANGTDGKEGSGAGGGSGYDNGGLRLPGDPPAQPNFVGGARSGGRKGGRAERRREAVVGGASFKAVGSALLVAEMSANFLQFADHFPTIGTDILTRLGELLRVFNSRATQLVLGAGAIHSTAKLKSISAKHLALCSQSLGLVRSLIPFLKAALSDEDCRRSTTSCWRRSGRRGARLDYRDHRDKILTKFVSMIEELIEARSGTLKLTDWDTPGGGRGAAVAAAGESSGDGGAAAGGGADPCQFTADVRKGVTAMHNILQQQLPPEQLQAVFRRMFAVITRKVPACFQREGVSPSTAAGRQRILDDVGFACAALSTLRGVDSSTLGLEQAIAEIYGKGIDGTGGGSPAAVAPATRGGANKGPLIGAGSGRS</sequence>
<feature type="region of interest" description="Disordered" evidence="8">
    <location>
        <begin position="415"/>
        <end position="440"/>
    </location>
</feature>
<dbReference type="InterPro" id="IPR039745">
    <property type="entry name" value="Vps54"/>
</dbReference>
<feature type="region of interest" description="Disordered" evidence="8">
    <location>
        <begin position="1091"/>
        <end position="1117"/>
    </location>
</feature>
<evidence type="ECO:0000256" key="5">
    <source>
        <dbReference type="ARBA" id="ARBA00022927"/>
    </source>
</evidence>
<feature type="compositionally biased region" description="Gly residues" evidence="8">
    <location>
        <begin position="757"/>
        <end position="768"/>
    </location>
</feature>
<evidence type="ECO:0000256" key="6">
    <source>
        <dbReference type="ARBA" id="ARBA00023034"/>
    </source>
</evidence>
<dbReference type="GO" id="GO:0042147">
    <property type="term" value="P:retrograde transport, endosome to Golgi"/>
    <property type="evidence" value="ECO:0007669"/>
    <property type="project" value="InterPro"/>
</dbReference>
<keyword evidence="5" id="KW-0653">Protein transport</keyword>
<dbReference type="eggNOG" id="KOG2115">
    <property type="taxonomic scope" value="Eukaryota"/>
</dbReference>
<evidence type="ECO:0000313" key="11">
    <source>
        <dbReference type="EMBL" id="CBJ32982.1"/>
    </source>
</evidence>
<dbReference type="OMA" id="ITISDEY"/>
<evidence type="ECO:0000256" key="7">
    <source>
        <dbReference type="ARBA" id="ARBA00023054"/>
    </source>
</evidence>
<comment type="similarity">
    <text evidence="2">Belongs to the VPS54 family.</text>
</comment>
<feature type="region of interest" description="Disordered" evidence="8">
    <location>
        <begin position="89"/>
        <end position="117"/>
    </location>
</feature>
<dbReference type="STRING" id="2880.D7G0A0"/>
<feature type="compositionally biased region" description="Gly residues" evidence="8">
    <location>
        <begin position="513"/>
        <end position="532"/>
    </location>
</feature>
<keyword evidence="4" id="KW-0813">Transport</keyword>
<dbReference type="GO" id="GO:0000938">
    <property type="term" value="C:GARP complex"/>
    <property type="evidence" value="ECO:0007669"/>
    <property type="project" value="InterPro"/>
</dbReference>
<dbReference type="InterPro" id="IPR019515">
    <property type="entry name" value="VPS54_N"/>
</dbReference>
<dbReference type="GO" id="GO:0006896">
    <property type="term" value="P:Golgi to vacuole transport"/>
    <property type="evidence" value="ECO:0007669"/>
    <property type="project" value="TreeGrafter"/>
</dbReference>
<organism evidence="11 12">
    <name type="scientific">Ectocarpus siliculosus</name>
    <name type="common">Brown alga</name>
    <name type="synonym">Conferva siliculosa</name>
    <dbReference type="NCBI Taxonomy" id="2880"/>
    <lineage>
        <taxon>Eukaryota</taxon>
        <taxon>Sar</taxon>
        <taxon>Stramenopiles</taxon>
        <taxon>Ochrophyta</taxon>
        <taxon>PX clade</taxon>
        <taxon>Phaeophyceae</taxon>
        <taxon>Ectocarpales</taxon>
        <taxon>Ectocarpaceae</taxon>
        <taxon>Ectocarpus</taxon>
    </lineage>
</organism>
<evidence type="ECO:0000256" key="1">
    <source>
        <dbReference type="ARBA" id="ARBA00004601"/>
    </source>
</evidence>
<feature type="compositionally biased region" description="Gly residues" evidence="8">
    <location>
        <begin position="392"/>
        <end position="401"/>
    </location>
</feature>
<dbReference type="GO" id="GO:0019905">
    <property type="term" value="F:syntaxin binding"/>
    <property type="evidence" value="ECO:0007669"/>
    <property type="project" value="TreeGrafter"/>
</dbReference>
<feature type="region of interest" description="Disordered" evidence="8">
    <location>
        <begin position="390"/>
        <end position="409"/>
    </location>
</feature>
<feature type="compositionally biased region" description="Polar residues" evidence="8">
    <location>
        <begin position="588"/>
        <end position="597"/>
    </location>
</feature>
<accession>D7G0A0</accession>
<dbReference type="PANTHER" id="PTHR12965">
    <property type="entry name" value="VACUOLAR PROTEIN SORTING 54"/>
    <property type="match status" value="1"/>
</dbReference>
<evidence type="ECO:0000259" key="10">
    <source>
        <dbReference type="Pfam" id="PF10475"/>
    </source>
</evidence>
<dbReference type="AlphaFoldDB" id="D7G0A0"/>
<evidence type="ECO:0000313" key="12">
    <source>
        <dbReference type="Proteomes" id="UP000002630"/>
    </source>
</evidence>
<evidence type="ECO:0000256" key="4">
    <source>
        <dbReference type="ARBA" id="ARBA00022448"/>
    </source>
</evidence>
<dbReference type="Proteomes" id="UP000002630">
    <property type="component" value="Linkage Group LG17"/>
</dbReference>
<evidence type="ECO:0000256" key="2">
    <source>
        <dbReference type="ARBA" id="ARBA00009150"/>
    </source>
</evidence>
<evidence type="ECO:0000256" key="8">
    <source>
        <dbReference type="SAM" id="MobiDB-lite"/>
    </source>
</evidence>
<dbReference type="GO" id="GO:0015031">
    <property type="term" value="P:protein transport"/>
    <property type="evidence" value="ECO:0007669"/>
    <property type="project" value="UniProtKB-KW"/>
</dbReference>
<feature type="compositionally biased region" description="Low complexity" evidence="8">
    <location>
        <begin position="105"/>
        <end position="114"/>
    </location>
</feature>
<proteinExistence type="inferred from homology"/>
<feature type="domain" description="Vacuolar protein sorting-associated protein 54 N-terminal" evidence="10">
    <location>
        <begin position="218"/>
        <end position="373"/>
    </location>
</feature>
<dbReference type="GO" id="GO:0005829">
    <property type="term" value="C:cytosol"/>
    <property type="evidence" value="ECO:0007669"/>
    <property type="project" value="GOC"/>
</dbReference>
<feature type="compositionally biased region" description="Gly residues" evidence="8">
    <location>
        <begin position="428"/>
        <end position="438"/>
    </location>
</feature>
<dbReference type="InterPro" id="IPR012501">
    <property type="entry name" value="Vps54_C"/>
</dbReference>
<keyword evidence="7" id="KW-0175">Coiled coil</keyword>
<feature type="region of interest" description="Disordered" evidence="8">
    <location>
        <begin position="512"/>
        <end position="541"/>
    </location>
</feature>
<gene>
    <name evidence="11" type="ORF">Esi_0399_0016</name>
</gene>
<feature type="domain" description="Vacuolar protein sorting-associated protein 54 C-terminal" evidence="9">
    <location>
        <begin position="809"/>
        <end position="942"/>
    </location>
</feature>
<feature type="compositionally biased region" description="Gly residues" evidence="8">
    <location>
        <begin position="163"/>
        <end position="172"/>
    </location>
</feature>
<keyword evidence="6" id="KW-0333">Golgi apparatus</keyword>
<comment type="subcellular location">
    <subcellularLocation>
        <location evidence="1">Golgi apparatus</location>
        <location evidence="1">trans-Golgi network</location>
    </subcellularLocation>
</comment>
<reference evidence="11 12" key="1">
    <citation type="journal article" date="2010" name="Nature">
        <title>The Ectocarpus genome and the independent evolution of multicellularity in brown algae.</title>
        <authorList>
            <person name="Cock J.M."/>
            <person name="Sterck L."/>
            <person name="Rouze P."/>
            <person name="Scornet D."/>
            <person name="Allen A.E."/>
            <person name="Amoutzias G."/>
            <person name="Anthouard V."/>
            <person name="Artiguenave F."/>
            <person name="Aury J.M."/>
            <person name="Badger J.H."/>
            <person name="Beszteri B."/>
            <person name="Billiau K."/>
            <person name="Bonnet E."/>
            <person name="Bothwell J.H."/>
            <person name="Bowler C."/>
            <person name="Boyen C."/>
            <person name="Brownlee C."/>
            <person name="Carrano C.J."/>
            <person name="Charrier B."/>
            <person name="Cho G.Y."/>
            <person name="Coelho S.M."/>
            <person name="Collen J."/>
            <person name="Corre E."/>
            <person name="Da Silva C."/>
            <person name="Delage L."/>
            <person name="Delaroque N."/>
            <person name="Dittami S.M."/>
            <person name="Doulbeau S."/>
            <person name="Elias M."/>
            <person name="Farnham G."/>
            <person name="Gachon C.M."/>
            <person name="Gschloessl B."/>
            <person name="Heesch S."/>
            <person name="Jabbari K."/>
            <person name="Jubin C."/>
            <person name="Kawai H."/>
            <person name="Kimura K."/>
            <person name="Kloareg B."/>
            <person name="Kupper F.C."/>
            <person name="Lang D."/>
            <person name="Le Bail A."/>
            <person name="Leblanc C."/>
            <person name="Lerouge P."/>
            <person name="Lohr M."/>
            <person name="Lopez P.J."/>
            <person name="Martens C."/>
            <person name="Maumus F."/>
            <person name="Michel G."/>
            <person name="Miranda-Saavedra D."/>
            <person name="Morales J."/>
            <person name="Moreau H."/>
            <person name="Motomura T."/>
            <person name="Nagasato C."/>
            <person name="Napoli C.A."/>
            <person name="Nelson D.R."/>
            <person name="Nyvall-Collen P."/>
            <person name="Peters A.F."/>
            <person name="Pommier C."/>
            <person name="Potin P."/>
            <person name="Poulain J."/>
            <person name="Quesneville H."/>
            <person name="Read B."/>
            <person name="Rensing S.A."/>
            <person name="Ritter A."/>
            <person name="Rousvoal S."/>
            <person name="Samanta M."/>
            <person name="Samson G."/>
            <person name="Schroeder D.C."/>
            <person name="Segurens B."/>
            <person name="Strittmatter M."/>
            <person name="Tonon T."/>
            <person name="Tregear J.W."/>
            <person name="Valentin K."/>
            <person name="von Dassow P."/>
            <person name="Yamagishi T."/>
            <person name="Van de Peer Y."/>
            <person name="Wincker P."/>
        </authorList>
    </citation>
    <scope>NUCLEOTIDE SEQUENCE [LARGE SCALE GENOMIC DNA]</scope>
    <source>
        <strain evidence="12">Ec32 / CCAP1310/4</strain>
    </source>
</reference>
<dbReference type="PANTHER" id="PTHR12965:SF0">
    <property type="entry name" value="VACUOLAR PROTEIN SORTING-ASSOCIATED PROTEIN 54"/>
    <property type="match status" value="1"/>
</dbReference>
<feature type="region of interest" description="Disordered" evidence="8">
    <location>
        <begin position="162"/>
        <end position="183"/>
    </location>
</feature>
<name>D7G0A0_ECTSI</name>
<dbReference type="EMBL" id="FN649742">
    <property type="protein sequence ID" value="CBJ32982.1"/>
    <property type="molecule type" value="Genomic_DNA"/>
</dbReference>
<feature type="region of interest" description="Disordered" evidence="8">
    <location>
        <begin position="742"/>
        <end position="801"/>
    </location>
</feature>
<dbReference type="InParanoid" id="D7G0A0"/>
<evidence type="ECO:0000256" key="3">
    <source>
        <dbReference type="ARBA" id="ARBA00017665"/>
    </source>
</evidence>
<evidence type="ECO:0000259" key="9">
    <source>
        <dbReference type="Pfam" id="PF07928"/>
    </source>
</evidence>
<protein>
    <recommendedName>
        <fullName evidence="3">Vacuolar protein sorting-associated protein 54</fullName>
    </recommendedName>
</protein>
<dbReference type="OrthoDB" id="10259024at2759"/>
<dbReference type="Pfam" id="PF10475">
    <property type="entry name" value="Vps54_N"/>
    <property type="match status" value="1"/>
</dbReference>
<feature type="region of interest" description="Disordered" evidence="8">
    <location>
        <begin position="574"/>
        <end position="598"/>
    </location>
</feature>
<dbReference type="EMBL" id="FN648595">
    <property type="protein sequence ID" value="CBJ32982.1"/>
    <property type="molecule type" value="Genomic_DNA"/>
</dbReference>
<dbReference type="Pfam" id="PF07928">
    <property type="entry name" value="Vps54"/>
    <property type="match status" value="1"/>
</dbReference>
<keyword evidence="12" id="KW-1185">Reference proteome</keyword>